<evidence type="ECO:0000256" key="3">
    <source>
        <dbReference type="ARBA" id="ARBA00023110"/>
    </source>
</evidence>
<accession>A0ABR6X911</accession>
<dbReference type="InterPro" id="IPR044666">
    <property type="entry name" value="Cyclophilin_A-like"/>
</dbReference>
<name>A0ABR6X911_9BURK</name>
<dbReference type="Proteomes" id="UP000648257">
    <property type="component" value="Unassembled WGS sequence"/>
</dbReference>
<dbReference type="PANTHER" id="PTHR45625:SF4">
    <property type="entry name" value="PEPTIDYLPROLYL ISOMERASE DOMAIN AND WD REPEAT-CONTAINING PROTEIN 1"/>
    <property type="match status" value="1"/>
</dbReference>
<feature type="signal peptide" evidence="5">
    <location>
        <begin position="1"/>
        <end position="22"/>
    </location>
</feature>
<sequence length="270" mass="29664">MQVLTRLLFASFAIAATPVCFASDDWRTLDPENTLVIDSNKGRMIIEMRPEMAPKAVERIKLLSREKVYDGLQFHRVIAKFVAQTGNPNNQDGGGTKYPNLPPEMMFKLPYKSISNIASNSSDAASGFLGSVSIQSLPITDALKKDGASLRSWGAHCAGIAGMGRNEPRDSANSELYFMLDATRRLDRDYTIFGRVVIGMDVLLNIKHGEPPVTPDIMQSVRILADIPANERPQVKVASEQAMQKIIAKVRQEKGADFSVCDVVVPAKIN</sequence>
<comment type="similarity">
    <text evidence="1">Belongs to the cyclophilin-type PPIase family.</text>
</comment>
<dbReference type="Gene3D" id="2.40.100.10">
    <property type="entry name" value="Cyclophilin-like"/>
    <property type="match status" value="1"/>
</dbReference>
<evidence type="ECO:0000259" key="6">
    <source>
        <dbReference type="PROSITE" id="PS50072"/>
    </source>
</evidence>
<evidence type="ECO:0000313" key="8">
    <source>
        <dbReference type="Proteomes" id="UP000648257"/>
    </source>
</evidence>
<dbReference type="PANTHER" id="PTHR45625">
    <property type="entry name" value="PEPTIDYL-PROLYL CIS-TRANS ISOMERASE-RELATED"/>
    <property type="match status" value="1"/>
</dbReference>
<dbReference type="CDD" id="cd00317">
    <property type="entry name" value="cyclophilin"/>
    <property type="match status" value="1"/>
</dbReference>
<keyword evidence="8" id="KW-1185">Reference proteome</keyword>
<reference evidence="7 8" key="1">
    <citation type="submission" date="2020-08" db="EMBL/GenBank/DDBJ databases">
        <title>Novel species isolated from subtropical streams in China.</title>
        <authorList>
            <person name="Lu H."/>
        </authorList>
    </citation>
    <scope>NUCLEOTIDE SEQUENCE [LARGE SCALE GENOMIC DNA]</scope>
    <source>
        <strain evidence="7 8">KACC 16656</strain>
    </source>
</reference>
<dbReference type="Pfam" id="PF00160">
    <property type="entry name" value="Pro_isomerase"/>
    <property type="match status" value="1"/>
</dbReference>
<keyword evidence="3" id="KW-0697">Rotamase</keyword>
<dbReference type="GO" id="GO:0016853">
    <property type="term" value="F:isomerase activity"/>
    <property type="evidence" value="ECO:0007669"/>
    <property type="project" value="UniProtKB-KW"/>
</dbReference>
<dbReference type="InterPro" id="IPR029000">
    <property type="entry name" value="Cyclophilin-like_dom_sf"/>
</dbReference>
<feature type="chain" id="PRO_5047209285" description="peptidylprolyl isomerase" evidence="5">
    <location>
        <begin position="23"/>
        <end position="270"/>
    </location>
</feature>
<dbReference type="PROSITE" id="PS00170">
    <property type="entry name" value="CSA_PPIASE_1"/>
    <property type="match status" value="1"/>
</dbReference>
<dbReference type="SUPFAM" id="SSF50891">
    <property type="entry name" value="Cyclophilin-like"/>
    <property type="match status" value="1"/>
</dbReference>
<dbReference type="EMBL" id="JACOFW010000030">
    <property type="protein sequence ID" value="MBC3809321.1"/>
    <property type="molecule type" value="Genomic_DNA"/>
</dbReference>
<keyword evidence="5" id="KW-0732">Signal</keyword>
<evidence type="ECO:0000256" key="4">
    <source>
        <dbReference type="ARBA" id="ARBA00023235"/>
    </source>
</evidence>
<feature type="domain" description="PPIase cyclophilin-type" evidence="6">
    <location>
        <begin position="42"/>
        <end position="244"/>
    </location>
</feature>
<gene>
    <name evidence="7" type="ORF">H8K52_18430</name>
</gene>
<evidence type="ECO:0000256" key="2">
    <source>
        <dbReference type="ARBA" id="ARBA00013194"/>
    </source>
</evidence>
<dbReference type="PROSITE" id="PS50072">
    <property type="entry name" value="CSA_PPIASE_2"/>
    <property type="match status" value="1"/>
</dbReference>
<dbReference type="InterPro" id="IPR002130">
    <property type="entry name" value="Cyclophilin-type_PPIase_dom"/>
</dbReference>
<comment type="caution">
    <text evidence="7">The sequence shown here is derived from an EMBL/GenBank/DDBJ whole genome shotgun (WGS) entry which is preliminary data.</text>
</comment>
<dbReference type="EC" id="5.2.1.8" evidence="2"/>
<dbReference type="RefSeq" id="WP_186924375.1">
    <property type="nucleotide sequence ID" value="NZ_JACOFW010000030.1"/>
</dbReference>
<keyword evidence="4 7" id="KW-0413">Isomerase</keyword>
<evidence type="ECO:0000256" key="1">
    <source>
        <dbReference type="ARBA" id="ARBA00007365"/>
    </source>
</evidence>
<organism evidence="7 8">
    <name type="scientific">Undibacterium seohonense</name>
    <dbReference type="NCBI Taxonomy" id="1344950"/>
    <lineage>
        <taxon>Bacteria</taxon>
        <taxon>Pseudomonadati</taxon>
        <taxon>Pseudomonadota</taxon>
        <taxon>Betaproteobacteria</taxon>
        <taxon>Burkholderiales</taxon>
        <taxon>Oxalobacteraceae</taxon>
        <taxon>Undibacterium</taxon>
    </lineage>
</organism>
<dbReference type="InterPro" id="IPR020892">
    <property type="entry name" value="Cyclophilin-type_PPIase_CS"/>
</dbReference>
<evidence type="ECO:0000256" key="5">
    <source>
        <dbReference type="SAM" id="SignalP"/>
    </source>
</evidence>
<proteinExistence type="inferred from homology"/>
<evidence type="ECO:0000313" key="7">
    <source>
        <dbReference type="EMBL" id="MBC3809321.1"/>
    </source>
</evidence>
<protein>
    <recommendedName>
        <fullName evidence="2">peptidylprolyl isomerase</fullName>
        <ecNumber evidence="2">5.2.1.8</ecNumber>
    </recommendedName>
</protein>